<dbReference type="EMBL" id="QSDG01000036">
    <property type="protein sequence ID" value="RGY63987.1"/>
    <property type="molecule type" value="Genomic_DNA"/>
</dbReference>
<dbReference type="RefSeq" id="WP_121963273.1">
    <property type="nucleotide sequence ID" value="NZ_JAGJHH010000043.1"/>
</dbReference>
<reference evidence="1 2" key="1">
    <citation type="submission" date="2018-08" db="EMBL/GenBank/DDBJ databases">
        <title>A genome reference for cultivated species of the human gut microbiota.</title>
        <authorList>
            <person name="Zou Y."/>
            <person name="Xue W."/>
            <person name="Luo G."/>
        </authorList>
    </citation>
    <scope>NUCLEOTIDE SEQUENCE [LARGE SCALE GENOMIC DNA]</scope>
    <source>
        <strain evidence="1 2">OF01-1</strain>
    </source>
</reference>
<dbReference type="Proteomes" id="UP000284614">
    <property type="component" value="Unassembled WGS sequence"/>
</dbReference>
<protein>
    <submittedName>
        <fullName evidence="1">Uncharacterized protein</fullName>
    </submittedName>
</protein>
<dbReference type="AlphaFoldDB" id="A0A413JS02"/>
<comment type="caution">
    <text evidence="1">The sequence shown here is derived from an EMBL/GenBank/DDBJ whole genome shotgun (WGS) entry which is preliminary data.</text>
</comment>
<name>A0A413JS02_BACFG</name>
<proteinExistence type="predicted"/>
<gene>
    <name evidence="1" type="ORF">DXA27_22610</name>
</gene>
<evidence type="ECO:0000313" key="2">
    <source>
        <dbReference type="Proteomes" id="UP000284614"/>
    </source>
</evidence>
<sequence>MKTITIKKQDYVLKYTLRAFFIFENFTGRQFAFGRMLDEYLLFYSILLANNKDTFLMSFDEFVEACDSDPSLFASFKEFFVKQIELLEQAADADIKKKTAPKKRAVSGNSMPAS</sequence>
<accession>A0A413JS02</accession>
<organism evidence="1 2">
    <name type="scientific">Bacteroides fragilis</name>
    <dbReference type="NCBI Taxonomy" id="817"/>
    <lineage>
        <taxon>Bacteria</taxon>
        <taxon>Pseudomonadati</taxon>
        <taxon>Bacteroidota</taxon>
        <taxon>Bacteroidia</taxon>
        <taxon>Bacteroidales</taxon>
        <taxon>Bacteroidaceae</taxon>
        <taxon>Bacteroides</taxon>
    </lineage>
</organism>
<evidence type="ECO:0000313" key="1">
    <source>
        <dbReference type="EMBL" id="RGY63987.1"/>
    </source>
</evidence>